<dbReference type="EMBL" id="CP092877">
    <property type="protein sequence ID" value="UYV77752.1"/>
    <property type="molecule type" value="Genomic_DNA"/>
</dbReference>
<organism evidence="6 7">
    <name type="scientific">Cordylochernes scorpioides</name>
    <dbReference type="NCBI Taxonomy" id="51811"/>
    <lineage>
        <taxon>Eukaryota</taxon>
        <taxon>Metazoa</taxon>
        <taxon>Ecdysozoa</taxon>
        <taxon>Arthropoda</taxon>
        <taxon>Chelicerata</taxon>
        <taxon>Arachnida</taxon>
        <taxon>Pseudoscorpiones</taxon>
        <taxon>Cheliferoidea</taxon>
        <taxon>Chernetidae</taxon>
        <taxon>Cordylochernes</taxon>
    </lineage>
</organism>
<gene>
    <name evidence="6" type="ORF">LAZ67_15002155</name>
</gene>
<reference evidence="6 7" key="1">
    <citation type="submission" date="2022-01" db="EMBL/GenBank/DDBJ databases">
        <title>A chromosomal length assembly of Cordylochernes scorpioides.</title>
        <authorList>
            <person name="Zeh D."/>
            <person name="Zeh J."/>
        </authorList>
    </citation>
    <scope>NUCLEOTIDE SEQUENCE [LARGE SCALE GENOMIC DNA]</scope>
    <source>
        <strain evidence="6">IN4F17</strain>
        <tissue evidence="6">Whole Body</tissue>
    </source>
</reference>
<evidence type="ECO:0000256" key="5">
    <source>
        <dbReference type="SAM" id="Phobius"/>
    </source>
</evidence>
<evidence type="ECO:0000256" key="3">
    <source>
        <dbReference type="ARBA" id="ARBA00022989"/>
    </source>
</evidence>
<name>A0ABY6LBF0_9ARAC</name>
<keyword evidence="2 5" id="KW-0812">Transmembrane</keyword>
<dbReference type="Proteomes" id="UP001235939">
    <property type="component" value="Chromosome 15"/>
</dbReference>
<dbReference type="Gene3D" id="1.20.140.150">
    <property type="match status" value="1"/>
</dbReference>
<evidence type="ECO:0000313" key="6">
    <source>
        <dbReference type="EMBL" id="UYV77752.1"/>
    </source>
</evidence>
<feature type="transmembrane region" description="Helical" evidence="5">
    <location>
        <begin position="39"/>
        <end position="58"/>
    </location>
</feature>
<dbReference type="InterPro" id="IPR004031">
    <property type="entry name" value="PMP22/EMP/MP20/Claudin"/>
</dbReference>
<sequence length="237" mass="26869">MNKKITELRLACYIVLGLSFVLVFIAFSTSNWLASDLRVYGSAFVKIGLWEACFRSFVNREDLNLKRFYAGCRWVLTEEYQSLANILEPLGFSGFVEEVLSEASSLCIFIDLTSCLLKDRALFKCLKILKHKTTLLLLPILQRSMWTISSPSVTTLCAGVCGLISIIVFGTLGHGREWMPQPEHNYLSWSFGLAVVGVFFMFVAAVLFFVESVQTRKRLRREEAYAMNSQAQTQSKI</sequence>
<feature type="transmembrane region" description="Helical" evidence="5">
    <location>
        <begin position="153"/>
        <end position="174"/>
    </location>
</feature>
<feature type="transmembrane region" description="Helical" evidence="5">
    <location>
        <begin position="12"/>
        <end position="33"/>
    </location>
</feature>
<evidence type="ECO:0000256" key="2">
    <source>
        <dbReference type="ARBA" id="ARBA00022692"/>
    </source>
</evidence>
<feature type="transmembrane region" description="Helical" evidence="5">
    <location>
        <begin position="186"/>
        <end position="210"/>
    </location>
</feature>
<dbReference type="PANTHER" id="PTHR21284:SF6">
    <property type="entry name" value="SINUOUS"/>
    <property type="match status" value="1"/>
</dbReference>
<dbReference type="Pfam" id="PF13903">
    <property type="entry name" value="Claudin_2"/>
    <property type="match status" value="1"/>
</dbReference>
<proteinExistence type="predicted"/>
<accession>A0ABY6LBF0</accession>
<evidence type="ECO:0008006" key="8">
    <source>
        <dbReference type="Google" id="ProtNLM"/>
    </source>
</evidence>
<protein>
    <recommendedName>
        <fullName evidence="8">Claudin</fullName>
    </recommendedName>
</protein>
<evidence type="ECO:0000256" key="4">
    <source>
        <dbReference type="ARBA" id="ARBA00023136"/>
    </source>
</evidence>
<comment type="subcellular location">
    <subcellularLocation>
        <location evidence="1">Membrane</location>
        <topology evidence="1">Multi-pass membrane protein</topology>
    </subcellularLocation>
</comment>
<keyword evidence="4 5" id="KW-0472">Membrane</keyword>
<keyword evidence="3 5" id="KW-1133">Transmembrane helix</keyword>
<evidence type="ECO:0000256" key="1">
    <source>
        <dbReference type="ARBA" id="ARBA00004141"/>
    </source>
</evidence>
<dbReference type="PANTHER" id="PTHR21284">
    <property type="entry name" value="EG:80H7.2 PROTEIN"/>
    <property type="match status" value="1"/>
</dbReference>
<keyword evidence="7" id="KW-1185">Reference proteome</keyword>
<evidence type="ECO:0000313" key="7">
    <source>
        <dbReference type="Proteomes" id="UP001235939"/>
    </source>
</evidence>